<comment type="subcellular location">
    <subcellularLocation>
        <location evidence="1">Cell inner membrane</location>
        <topology evidence="1">Multi-pass membrane protein</topology>
    </subcellularLocation>
    <subcellularLocation>
        <location evidence="8">Cell membrane</location>
        <topology evidence="8">Multi-pass membrane protein</topology>
    </subcellularLocation>
</comment>
<feature type="transmembrane region" description="Helical" evidence="8">
    <location>
        <begin position="189"/>
        <end position="215"/>
    </location>
</feature>
<feature type="domain" description="ABC transmembrane type-1" evidence="9">
    <location>
        <begin position="69"/>
        <end position="258"/>
    </location>
</feature>
<dbReference type="CDD" id="cd06261">
    <property type="entry name" value="TM_PBP2"/>
    <property type="match status" value="1"/>
</dbReference>
<comment type="similarity">
    <text evidence="8">Belongs to the binding-protein-dependent transport system permease family.</text>
</comment>
<evidence type="ECO:0000256" key="1">
    <source>
        <dbReference type="ARBA" id="ARBA00004429"/>
    </source>
</evidence>
<feature type="transmembrane region" description="Helical" evidence="8">
    <location>
        <begin position="117"/>
        <end position="140"/>
    </location>
</feature>
<dbReference type="InterPro" id="IPR050366">
    <property type="entry name" value="BP-dependent_transpt_permease"/>
</dbReference>
<keyword evidence="2 8" id="KW-0813">Transport</keyword>
<dbReference type="PANTHER" id="PTHR43386:SF23">
    <property type="entry name" value="ABC TRANSPORTER"/>
    <property type="match status" value="1"/>
</dbReference>
<feature type="transmembrane region" description="Helical" evidence="8">
    <location>
        <begin position="73"/>
        <end position="96"/>
    </location>
</feature>
<dbReference type="EMBL" id="FMIQ01000005">
    <property type="protein sequence ID" value="SCM50785.1"/>
    <property type="molecule type" value="Genomic_DNA"/>
</dbReference>
<evidence type="ECO:0000313" key="10">
    <source>
        <dbReference type="EMBL" id="SCM50785.1"/>
    </source>
</evidence>
<evidence type="ECO:0000256" key="5">
    <source>
        <dbReference type="ARBA" id="ARBA00022692"/>
    </source>
</evidence>
<keyword evidence="5 8" id="KW-0812">Transmembrane</keyword>
<dbReference type="GO" id="GO:0005886">
    <property type="term" value="C:plasma membrane"/>
    <property type="evidence" value="ECO:0007669"/>
    <property type="project" value="UniProtKB-SubCell"/>
</dbReference>
<keyword evidence="6 8" id="KW-1133">Transmembrane helix</keyword>
<evidence type="ECO:0000313" key="11">
    <source>
        <dbReference type="Proteomes" id="UP000094844"/>
    </source>
</evidence>
<evidence type="ECO:0000256" key="3">
    <source>
        <dbReference type="ARBA" id="ARBA00022475"/>
    </source>
</evidence>
<dbReference type="STRING" id="569.A6V27_17835"/>
<reference evidence="10 11" key="1">
    <citation type="submission" date="2016-09" db="EMBL/GenBank/DDBJ databases">
        <authorList>
            <person name="Capua I."/>
            <person name="De Benedictis P."/>
            <person name="Joannis T."/>
            <person name="Lombin L.H."/>
            <person name="Cattoli G."/>
        </authorList>
    </citation>
    <scope>NUCLEOTIDE SEQUENCE [LARGE SCALE GENOMIC DNA]</scope>
    <source>
        <strain evidence="10 11">GB001</strain>
    </source>
</reference>
<keyword evidence="3" id="KW-1003">Cell membrane</keyword>
<dbReference type="InterPro" id="IPR035906">
    <property type="entry name" value="MetI-like_sf"/>
</dbReference>
<keyword evidence="7 8" id="KW-0472">Membrane</keyword>
<protein>
    <submittedName>
        <fullName evidence="10">Peptide/nickel transport system permease protein</fullName>
    </submittedName>
</protein>
<dbReference type="GO" id="GO:0055085">
    <property type="term" value="P:transmembrane transport"/>
    <property type="evidence" value="ECO:0007669"/>
    <property type="project" value="InterPro"/>
</dbReference>
<sequence>MMLHNPAPSLLRFVLSALVLVTLTLYGISLLSSDIPLDLLARYQAPSAVHWFGTDNLGRDLWLRCFQGALTSLQIGIGAALCSGIIAMLVASLTLLHPALDHMLRLLVDTLLSLPHLLLLILICFTVGGGKHGVILAVALTHWPKLSLILRAEAQRIRTSDYMTLAQRLGNSRWYCWRAHYLPALAPQWFVGTLLMFPHAVLHSAALSFLGFGLAPHEPSLGILLSDALRFLSNGCWWLAVFPGLILLLIVLLFDQCARAIQQLWLRNQSC</sequence>
<organism evidence="10 11">
    <name type="scientific">Hafnia alvei</name>
    <dbReference type="NCBI Taxonomy" id="569"/>
    <lineage>
        <taxon>Bacteria</taxon>
        <taxon>Pseudomonadati</taxon>
        <taxon>Pseudomonadota</taxon>
        <taxon>Gammaproteobacteria</taxon>
        <taxon>Enterobacterales</taxon>
        <taxon>Hafniaceae</taxon>
        <taxon>Hafnia</taxon>
    </lineage>
</organism>
<evidence type="ECO:0000256" key="7">
    <source>
        <dbReference type="ARBA" id="ARBA00023136"/>
    </source>
</evidence>
<dbReference type="InterPro" id="IPR000515">
    <property type="entry name" value="MetI-like"/>
</dbReference>
<evidence type="ECO:0000256" key="2">
    <source>
        <dbReference type="ARBA" id="ARBA00022448"/>
    </source>
</evidence>
<evidence type="ECO:0000256" key="4">
    <source>
        <dbReference type="ARBA" id="ARBA00022519"/>
    </source>
</evidence>
<feature type="transmembrane region" description="Helical" evidence="8">
    <location>
        <begin position="236"/>
        <end position="254"/>
    </location>
</feature>
<dbReference type="SUPFAM" id="SSF161098">
    <property type="entry name" value="MetI-like"/>
    <property type="match status" value="1"/>
</dbReference>
<dbReference type="PANTHER" id="PTHR43386">
    <property type="entry name" value="OLIGOPEPTIDE TRANSPORT SYSTEM PERMEASE PROTEIN APPC"/>
    <property type="match status" value="1"/>
</dbReference>
<dbReference type="Gene3D" id="1.10.3720.10">
    <property type="entry name" value="MetI-like"/>
    <property type="match status" value="1"/>
</dbReference>
<dbReference type="Pfam" id="PF00528">
    <property type="entry name" value="BPD_transp_1"/>
    <property type="match status" value="1"/>
</dbReference>
<proteinExistence type="inferred from homology"/>
<gene>
    <name evidence="10" type="ORF">BN1044_00233</name>
</gene>
<evidence type="ECO:0000259" key="9">
    <source>
        <dbReference type="PROSITE" id="PS50928"/>
    </source>
</evidence>
<dbReference type="Proteomes" id="UP000094844">
    <property type="component" value="Unassembled WGS sequence"/>
</dbReference>
<evidence type="ECO:0000256" key="6">
    <source>
        <dbReference type="ARBA" id="ARBA00022989"/>
    </source>
</evidence>
<accession>A0A1C6YVK1</accession>
<dbReference type="PROSITE" id="PS50928">
    <property type="entry name" value="ABC_TM1"/>
    <property type="match status" value="1"/>
</dbReference>
<keyword evidence="4" id="KW-0997">Cell inner membrane</keyword>
<dbReference type="AlphaFoldDB" id="A0A1C6YVK1"/>
<evidence type="ECO:0000256" key="8">
    <source>
        <dbReference type="RuleBase" id="RU363032"/>
    </source>
</evidence>
<name>A0A1C6YVK1_HAFAL</name>